<evidence type="ECO:0000256" key="5">
    <source>
        <dbReference type="ARBA" id="ARBA00022927"/>
    </source>
</evidence>
<keyword evidence="3" id="KW-0813">Transport</keyword>
<dbReference type="GO" id="GO:0006886">
    <property type="term" value="P:intracellular protein transport"/>
    <property type="evidence" value="ECO:0007669"/>
    <property type="project" value="InterPro"/>
</dbReference>
<protein>
    <recommendedName>
        <fullName evidence="7">Gamma-soluble NSF attachment protein</fullName>
    </recommendedName>
    <alternativeName>
        <fullName evidence="8">N-ethylmaleimide-sensitive factor attachment protein gamma</fullName>
    </alternativeName>
</protein>
<keyword evidence="6" id="KW-0472">Membrane</keyword>
<dbReference type="GO" id="GO:0019905">
    <property type="term" value="F:syntaxin binding"/>
    <property type="evidence" value="ECO:0007669"/>
    <property type="project" value="TreeGrafter"/>
</dbReference>
<dbReference type="PANTHER" id="PTHR13768">
    <property type="entry name" value="SOLUBLE NSF ATTACHMENT PROTEIN SNAP"/>
    <property type="match status" value="1"/>
</dbReference>
<name>M1K9C1_ENCCN</name>
<dbReference type="InterPro" id="IPR011990">
    <property type="entry name" value="TPR-like_helical_dom_sf"/>
</dbReference>
<dbReference type="GO" id="GO:0031201">
    <property type="term" value="C:SNARE complex"/>
    <property type="evidence" value="ECO:0007669"/>
    <property type="project" value="TreeGrafter"/>
</dbReference>
<reference evidence="9" key="1">
    <citation type="journal article" date="2013" name="Eukaryot. Cell">
        <title>Extremely Reduced Levels of Heterozygosity in the Vertebrate Pathogen Encephalitozoon cuniculi.</title>
        <authorList>
            <person name="Selman M."/>
            <person name="Sak B."/>
            <person name="Kvac M."/>
            <person name="Farinelli L."/>
            <person name="Weiss L.M."/>
            <person name="Corradi N."/>
        </authorList>
    </citation>
    <scope>NUCLEOTIDE SEQUENCE</scope>
</reference>
<evidence type="ECO:0000256" key="1">
    <source>
        <dbReference type="ARBA" id="ARBA00004170"/>
    </source>
</evidence>
<evidence type="ECO:0000256" key="4">
    <source>
        <dbReference type="ARBA" id="ARBA00022892"/>
    </source>
</evidence>
<dbReference type="VEuPathDB" id="MicrosporidiaDB:ECU06_1280"/>
<evidence type="ECO:0000256" key="6">
    <source>
        <dbReference type="ARBA" id="ARBA00023136"/>
    </source>
</evidence>
<comment type="subcellular location">
    <subcellularLocation>
        <location evidence="1">Membrane</location>
        <topology evidence="1">Peripheral membrane protein</topology>
    </subcellularLocation>
</comment>
<dbReference type="PANTHER" id="PTHR13768:SF2">
    <property type="entry name" value="GAMMA-SOLUBLE NSF ATTACHMENT PROTEIN"/>
    <property type="match status" value="1"/>
</dbReference>
<dbReference type="GO" id="GO:0005483">
    <property type="term" value="F:soluble NSF attachment protein activity"/>
    <property type="evidence" value="ECO:0007669"/>
    <property type="project" value="TreeGrafter"/>
</dbReference>
<evidence type="ECO:0000256" key="8">
    <source>
        <dbReference type="ARBA" id="ARBA00042485"/>
    </source>
</evidence>
<dbReference type="Pfam" id="PF14938">
    <property type="entry name" value="SNAP"/>
    <property type="match status" value="1"/>
</dbReference>
<dbReference type="VEuPathDB" id="MicrosporidiaDB:AEWR_061250"/>
<evidence type="ECO:0000256" key="7">
    <source>
        <dbReference type="ARBA" id="ARBA00040047"/>
    </source>
</evidence>
<sequence length="258" mass="29467">MDAESKNRKLREAERLRTRGAFPFSLFSSPDYDASAEVFMELGNMEEQMSEKVMFYEEAARTYEMGEGEYGRYQASQVYEKIAQVCEDEYPEKSVDAYRKAGMYSKQCGRESLAAMNFQRAAEILKREGDLVRCLEYLQKVAECYCGSNWKHHKRKAMRDIASVYIELGRYGSAAKIFLGFDENIYTFCAFLCHVIEGSPSDLDVSGDEKEVCDALGGDLGAARKSIEEYITTHAMVGEVRKLLEIVKERLRPENDIL</sequence>
<keyword evidence="4" id="KW-0931">ER-Golgi transport</keyword>
<keyword evidence="5" id="KW-0653">Protein transport</keyword>
<dbReference type="Gene3D" id="1.25.40.10">
    <property type="entry name" value="Tetratricopeptide repeat domain"/>
    <property type="match status" value="1"/>
</dbReference>
<evidence type="ECO:0000256" key="2">
    <source>
        <dbReference type="ARBA" id="ARBA00010050"/>
    </source>
</evidence>
<dbReference type="SUPFAM" id="SSF48452">
    <property type="entry name" value="TPR-like"/>
    <property type="match status" value="1"/>
</dbReference>
<dbReference type="AlphaFoldDB" id="M1K9C1"/>
<gene>
    <name evidence="9" type="ORF">ECU06_1280</name>
</gene>
<comment type="similarity">
    <text evidence="2">Belongs to the SNAP family.</text>
</comment>
<dbReference type="VEuPathDB" id="MicrosporidiaDB:AEWD_061270"/>
<dbReference type="VEuPathDB" id="MicrosporidiaDB:AEWQ_061240"/>
<evidence type="ECO:0000313" key="9">
    <source>
        <dbReference type="EMBL" id="AGE95725.1"/>
    </source>
</evidence>
<dbReference type="EMBL" id="KC513609">
    <property type="protein sequence ID" value="AGE95725.1"/>
    <property type="molecule type" value="Genomic_DNA"/>
</dbReference>
<dbReference type="GO" id="GO:0005774">
    <property type="term" value="C:vacuolar membrane"/>
    <property type="evidence" value="ECO:0007669"/>
    <property type="project" value="TreeGrafter"/>
</dbReference>
<accession>M1K9C1</accession>
<organism evidence="9">
    <name type="scientific">Encephalitozoon cuniculi</name>
    <name type="common">Microsporidian parasite</name>
    <dbReference type="NCBI Taxonomy" id="6035"/>
    <lineage>
        <taxon>Eukaryota</taxon>
        <taxon>Fungi</taxon>
        <taxon>Fungi incertae sedis</taxon>
        <taxon>Microsporidia</taxon>
        <taxon>Unikaryonidae</taxon>
        <taxon>Encephalitozoon</taxon>
    </lineage>
</organism>
<dbReference type="InterPro" id="IPR000744">
    <property type="entry name" value="NSF_attach"/>
</dbReference>
<proteinExistence type="inferred from homology"/>
<dbReference type="VEuPathDB" id="MicrosporidiaDB:M970_061250"/>
<dbReference type="GO" id="GO:0016192">
    <property type="term" value="P:vesicle-mediated transport"/>
    <property type="evidence" value="ECO:0007669"/>
    <property type="project" value="UniProtKB-KW"/>
</dbReference>
<evidence type="ECO:0000256" key="3">
    <source>
        <dbReference type="ARBA" id="ARBA00022448"/>
    </source>
</evidence>